<protein>
    <submittedName>
        <fullName evidence="4">Sulfurtransferase</fullName>
        <ecNumber evidence="4">2.8.1.-</ecNumber>
    </submittedName>
</protein>
<comment type="caution">
    <text evidence="4">The sequence shown here is derived from an EMBL/GenBank/DDBJ whole genome shotgun (WGS) entry which is preliminary data.</text>
</comment>
<accession>A0ABW9LGV2</accession>
<proteinExistence type="predicted"/>
<sequence>MNEMPQPLVGVDWLAEHITDQGLVVLDGSVDLIPTPPYRMNTYAAYLRRHIPGAVYADILGELSDPAAPLAVTRPSPERAASKFGDLGIGRSTRVVVYDSEYGQYAARLWWLLKSIGHDAVAVLDGGLKKWTEERGAIETGHVTPFTASFTPSPRPEMWADKNQVLASVHGNTQATLVNAVPPLPADVSVLPDEAVTVMSTTIPNSVDVPYPWMAQQDTSMLLTASEREQYLASVSKTKPAIVYCNSGLNAPLVGLSLLLAGVTDVKVYDGSLAEWLSDPHCPTERRLNPMRLGWTSDTENA</sequence>
<dbReference type="CDD" id="cd01448">
    <property type="entry name" value="TST_Repeat_1"/>
    <property type="match status" value="1"/>
</dbReference>
<feature type="domain" description="Rhodanese" evidence="3">
    <location>
        <begin position="203"/>
        <end position="285"/>
    </location>
</feature>
<dbReference type="EMBL" id="JBKBDD010000014">
    <property type="protein sequence ID" value="MFN6547206.1"/>
    <property type="molecule type" value="Genomic_DNA"/>
</dbReference>
<evidence type="ECO:0000313" key="4">
    <source>
        <dbReference type="EMBL" id="MFN6547206.1"/>
    </source>
</evidence>
<dbReference type="PROSITE" id="PS50206">
    <property type="entry name" value="RHODANESE_3"/>
    <property type="match status" value="2"/>
</dbReference>
<dbReference type="Pfam" id="PF00581">
    <property type="entry name" value="Rhodanese"/>
    <property type="match status" value="2"/>
</dbReference>
<evidence type="ECO:0000313" key="5">
    <source>
        <dbReference type="Proteomes" id="UP001635816"/>
    </source>
</evidence>
<keyword evidence="2" id="KW-0677">Repeat</keyword>
<evidence type="ECO:0000256" key="1">
    <source>
        <dbReference type="ARBA" id="ARBA00022679"/>
    </source>
</evidence>
<dbReference type="EC" id="2.8.1.-" evidence="4"/>
<gene>
    <name evidence="4" type="ORF">ACK4CT_28810</name>
</gene>
<dbReference type="InterPro" id="IPR001763">
    <property type="entry name" value="Rhodanese-like_dom"/>
</dbReference>
<dbReference type="InterPro" id="IPR036873">
    <property type="entry name" value="Rhodanese-like_dom_sf"/>
</dbReference>
<feature type="domain" description="Rhodanese" evidence="3">
    <location>
        <begin position="41"/>
        <end position="140"/>
    </location>
</feature>
<evidence type="ECO:0000259" key="3">
    <source>
        <dbReference type="PROSITE" id="PS50206"/>
    </source>
</evidence>
<name>A0ABW9LGV2_9MYCO</name>
<dbReference type="PANTHER" id="PTHR11364">
    <property type="entry name" value="THIOSULFATE SULFERTANSFERASE"/>
    <property type="match status" value="1"/>
</dbReference>
<dbReference type="PANTHER" id="PTHR11364:SF27">
    <property type="entry name" value="SULFURTRANSFERASE"/>
    <property type="match status" value="1"/>
</dbReference>
<dbReference type="GO" id="GO:0016740">
    <property type="term" value="F:transferase activity"/>
    <property type="evidence" value="ECO:0007669"/>
    <property type="project" value="UniProtKB-KW"/>
</dbReference>
<dbReference type="SMART" id="SM00450">
    <property type="entry name" value="RHOD"/>
    <property type="match status" value="2"/>
</dbReference>
<evidence type="ECO:0000256" key="2">
    <source>
        <dbReference type="ARBA" id="ARBA00022737"/>
    </source>
</evidence>
<keyword evidence="5" id="KW-1185">Reference proteome</keyword>
<keyword evidence="1 4" id="KW-0808">Transferase</keyword>
<dbReference type="SUPFAM" id="SSF52821">
    <property type="entry name" value="Rhodanese/Cell cycle control phosphatase"/>
    <property type="match status" value="2"/>
</dbReference>
<dbReference type="RefSeq" id="WP_409545022.1">
    <property type="nucleotide sequence ID" value="NZ_JBKBDD010000014.1"/>
</dbReference>
<dbReference type="Proteomes" id="UP001635816">
    <property type="component" value="Unassembled WGS sequence"/>
</dbReference>
<dbReference type="InterPro" id="IPR045078">
    <property type="entry name" value="TST/MPST-like"/>
</dbReference>
<dbReference type="Gene3D" id="3.40.250.10">
    <property type="entry name" value="Rhodanese-like domain"/>
    <property type="match status" value="2"/>
</dbReference>
<reference evidence="4 5" key="1">
    <citation type="submission" date="2024-12" db="EMBL/GenBank/DDBJ databases">
        <title>The coexistence of Mycolicibacterium septicum and Mycolicibacterium nivoides in clinical samples.</title>
        <authorList>
            <person name="Wang C."/>
            <person name="Feng Y."/>
            <person name="Zong Z."/>
        </authorList>
    </citation>
    <scope>NUCLEOTIDE SEQUENCE [LARGE SCALE GENOMIC DNA]</scope>
    <source>
        <strain evidence="4 5">120309</strain>
    </source>
</reference>
<organism evidence="4 5">
    <name type="scientific">Mycolicibacterium nivoides</name>
    <dbReference type="NCBI Taxonomy" id="2487344"/>
    <lineage>
        <taxon>Bacteria</taxon>
        <taxon>Bacillati</taxon>
        <taxon>Actinomycetota</taxon>
        <taxon>Actinomycetes</taxon>
        <taxon>Mycobacteriales</taxon>
        <taxon>Mycobacteriaceae</taxon>
        <taxon>Mycolicibacterium</taxon>
    </lineage>
</organism>